<evidence type="ECO:0000256" key="5">
    <source>
        <dbReference type="ARBA" id="ARBA00022779"/>
    </source>
</evidence>
<dbReference type="GO" id="GO:0006935">
    <property type="term" value="P:chemotaxis"/>
    <property type="evidence" value="ECO:0007669"/>
    <property type="project" value="UniProtKB-KW"/>
</dbReference>
<dbReference type="KEGG" id="ccz:CCALI_00615"/>
<dbReference type="RefSeq" id="WP_016482003.1">
    <property type="nucleotide sequence ID" value="NC_021487.1"/>
</dbReference>
<proteinExistence type="inferred from homology"/>
<evidence type="ECO:0000256" key="3">
    <source>
        <dbReference type="ARBA" id="ARBA00022475"/>
    </source>
</evidence>
<evidence type="ECO:0000256" key="4">
    <source>
        <dbReference type="ARBA" id="ARBA00022500"/>
    </source>
</evidence>
<dbReference type="InterPro" id="IPR001172">
    <property type="entry name" value="FliN_T3SS_HrcQb"/>
</dbReference>
<dbReference type="eggNOG" id="COG1776">
    <property type="taxonomic scope" value="Bacteria"/>
</dbReference>
<dbReference type="Gene3D" id="2.30.330.10">
    <property type="entry name" value="SpoA-like"/>
    <property type="match status" value="1"/>
</dbReference>
<name>S0ESU3_CHTCT</name>
<keyword evidence="8" id="KW-0966">Cell projection</keyword>
<reference evidence="9" key="1">
    <citation type="submission" date="2013-03" db="EMBL/GenBank/DDBJ databases">
        <title>Genome sequence of Chthonomonas calidirosea, the first sequenced genome from the Armatimonadetes phylum (formally candidate division OP10).</title>
        <authorList>
            <person name="Lee K.C.Y."/>
            <person name="Morgan X.C."/>
            <person name="Dunfield P.F."/>
            <person name="Tamas I."/>
            <person name="Houghton K.M."/>
            <person name="Vyssotski M."/>
            <person name="Ryan J.L.J."/>
            <person name="Lagutin K."/>
            <person name="McDonald I.R."/>
            <person name="Stott M.B."/>
        </authorList>
    </citation>
    <scope>NUCLEOTIDE SEQUENCE [LARGE SCALE GENOMIC DNA]</scope>
    <source>
        <strain evidence="9">DSM 23976 / ICMP 18418 / T49</strain>
    </source>
</reference>
<dbReference type="PRINTS" id="PR00956">
    <property type="entry name" value="FLGMOTORFLIN"/>
</dbReference>
<keyword evidence="9" id="KW-1185">Reference proteome</keyword>
<keyword evidence="3" id="KW-1003">Cell membrane</keyword>
<protein>
    <submittedName>
        <fullName evidence="8">Flagellar motor switch protein FliN</fullName>
    </submittedName>
</protein>
<dbReference type="PATRIC" id="fig|1303518.3.peg.618"/>
<dbReference type="FunCoup" id="S0ESU3">
    <property type="interactions" value="30"/>
</dbReference>
<keyword evidence="8" id="KW-0282">Flagellum</keyword>
<dbReference type="EMBL" id="HF951689">
    <property type="protein sequence ID" value="CCW34441.1"/>
    <property type="molecule type" value="Genomic_DNA"/>
</dbReference>
<dbReference type="SUPFAM" id="SSF101801">
    <property type="entry name" value="Surface presentation of antigens (SPOA)"/>
    <property type="match status" value="1"/>
</dbReference>
<dbReference type="PANTHER" id="PTHR43484">
    <property type="match status" value="1"/>
</dbReference>
<feature type="domain" description="Flagellar motor switch protein FliN-like C-terminal" evidence="7">
    <location>
        <begin position="240"/>
        <end position="310"/>
    </location>
</feature>
<dbReference type="InterPro" id="IPR028976">
    <property type="entry name" value="CheC-like_sf"/>
</dbReference>
<keyword evidence="6" id="KW-0472">Membrane</keyword>
<evidence type="ECO:0000313" key="9">
    <source>
        <dbReference type="Proteomes" id="UP000014227"/>
    </source>
</evidence>
<dbReference type="GO" id="GO:0009425">
    <property type="term" value="C:bacterial-type flagellum basal body"/>
    <property type="evidence" value="ECO:0007669"/>
    <property type="project" value="InterPro"/>
</dbReference>
<dbReference type="OrthoDB" id="9790303at2"/>
<keyword evidence="8" id="KW-0969">Cilium</keyword>
<organism evidence="8 9">
    <name type="scientific">Chthonomonas calidirosea (strain DSM 23976 / ICMP 18418 / T49)</name>
    <dbReference type="NCBI Taxonomy" id="1303518"/>
    <lineage>
        <taxon>Bacteria</taxon>
        <taxon>Bacillati</taxon>
        <taxon>Armatimonadota</taxon>
        <taxon>Chthonomonadia</taxon>
        <taxon>Chthonomonadales</taxon>
        <taxon>Chthonomonadaceae</taxon>
        <taxon>Chthonomonas</taxon>
    </lineage>
</organism>
<dbReference type="PANTHER" id="PTHR43484:SF1">
    <property type="entry name" value="FLAGELLAR MOTOR SWITCH PROTEIN FLIN"/>
    <property type="match status" value="1"/>
</dbReference>
<dbReference type="STRING" id="454171.CP488_00539"/>
<dbReference type="NCBIfam" id="TIGR02480">
    <property type="entry name" value="fliN"/>
    <property type="match status" value="1"/>
</dbReference>
<dbReference type="Pfam" id="PF01052">
    <property type="entry name" value="FliMN_C"/>
    <property type="match status" value="1"/>
</dbReference>
<dbReference type="InParanoid" id="S0ESU3"/>
<dbReference type="GO" id="GO:0071973">
    <property type="term" value="P:bacterial-type flagellum-dependent cell motility"/>
    <property type="evidence" value="ECO:0007669"/>
    <property type="project" value="InterPro"/>
</dbReference>
<sequence length="323" mass="34494">MPELLPKELDTLKELFSNVCSTLALSLSEQINQMVEWELIAFNEIPVQSLLNRTETVLSTTFSLSQPYSSEAILWFSERDATILSDLAAGHEGTEPTALDATQLEPVSTTLRGVVRGFANAISNVQGETVEVESCATLLGPLNLPPVFALSEGAVQAQFSINIPGLESLDATLLFTPELARTLLNIAVEAEESLSGEESELTTAGSASAGDGETLGLEGLSILPSFDPNKDEDLPRGISLLLDIPLEVTVELGRVRMLIRDVLELGAGSIVELDRVAGEPVDLLVNGKLIAKGEVVVIEDNFGIRVTEILSPEERVTSLGKAS</sequence>
<keyword evidence="4" id="KW-0145">Chemotaxis</keyword>
<dbReference type="InterPro" id="IPR012826">
    <property type="entry name" value="FliN"/>
</dbReference>
<comment type="similarity">
    <text evidence="2">Belongs to the FliN/MopA/SpaO family.</text>
</comment>
<evidence type="ECO:0000256" key="6">
    <source>
        <dbReference type="ARBA" id="ARBA00023136"/>
    </source>
</evidence>
<dbReference type="Gene3D" id="3.40.1550.10">
    <property type="entry name" value="CheC-like"/>
    <property type="match status" value="1"/>
</dbReference>
<dbReference type="SUPFAM" id="SSF103039">
    <property type="entry name" value="CheC-like"/>
    <property type="match status" value="1"/>
</dbReference>
<keyword evidence="5" id="KW-0283">Flagellar rotation</keyword>
<dbReference type="HOGENOM" id="CLU_033893_0_0_0"/>
<dbReference type="InterPro" id="IPR051469">
    <property type="entry name" value="FliN/MopA/SpaO"/>
</dbReference>
<evidence type="ECO:0000259" key="7">
    <source>
        <dbReference type="Pfam" id="PF01052"/>
    </source>
</evidence>
<dbReference type="GO" id="GO:0003774">
    <property type="term" value="F:cytoskeletal motor activity"/>
    <property type="evidence" value="ECO:0007669"/>
    <property type="project" value="InterPro"/>
</dbReference>
<accession>S0ESU3</accession>
<dbReference type="eggNOG" id="COG1886">
    <property type="taxonomic scope" value="Bacteria"/>
</dbReference>
<evidence type="ECO:0000313" key="8">
    <source>
        <dbReference type="EMBL" id="CCW34441.1"/>
    </source>
</evidence>
<dbReference type="InterPro" id="IPR001543">
    <property type="entry name" value="FliN-like_C"/>
</dbReference>
<dbReference type="InterPro" id="IPR036429">
    <property type="entry name" value="SpoA-like_sf"/>
</dbReference>
<evidence type="ECO:0000256" key="2">
    <source>
        <dbReference type="ARBA" id="ARBA00009226"/>
    </source>
</evidence>
<comment type="subcellular location">
    <subcellularLocation>
        <location evidence="1">Cell membrane</location>
        <topology evidence="1">Peripheral membrane protein</topology>
        <orientation evidence="1">Cytoplasmic side</orientation>
    </subcellularLocation>
</comment>
<dbReference type="AlphaFoldDB" id="S0ESU3"/>
<gene>
    <name evidence="8" type="ORF">CCALI_00615</name>
</gene>
<dbReference type="Proteomes" id="UP000014227">
    <property type="component" value="Chromosome I"/>
</dbReference>
<dbReference type="GO" id="GO:0005886">
    <property type="term" value="C:plasma membrane"/>
    <property type="evidence" value="ECO:0007669"/>
    <property type="project" value="UniProtKB-SubCell"/>
</dbReference>
<evidence type="ECO:0000256" key="1">
    <source>
        <dbReference type="ARBA" id="ARBA00004413"/>
    </source>
</evidence>